<comment type="caution">
    <text evidence="2">The sequence shown here is derived from an EMBL/GenBank/DDBJ whole genome shotgun (WGS) entry which is preliminary data.</text>
</comment>
<name>A0A4Y9YSB9_9AGAM</name>
<dbReference type="AlphaFoldDB" id="A0A4Y9YSB9"/>
<keyword evidence="3" id="KW-1185">Reference proteome</keyword>
<accession>A0A4Y9YSB9</accession>
<proteinExistence type="predicted"/>
<organism evidence="2 3">
    <name type="scientific">Dentipellis fragilis</name>
    <dbReference type="NCBI Taxonomy" id="205917"/>
    <lineage>
        <taxon>Eukaryota</taxon>
        <taxon>Fungi</taxon>
        <taxon>Dikarya</taxon>
        <taxon>Basidiomycota</taxon>
        <taxon>Agaricomycotina</taxon>
        <taxon>Agaricomycetes</taxon>
        <taxon>Russulales</taxon>
        <taxon>Hericiaceae</taxon>
        <taxon>Dentipellis</taxon>
    </lineage>
</organism>
<sequence length="240" mass="23738">MKPILGTTGKQPGCSESETVQGPSGLGASVCDHPVLPRGRDGPPAAVPPPAAPVPPRPFSSLSLSAGKALQPSASAAVAPKGSLSASPLPPSAAAATGTTFPTALPPGVSIVVPSDFPKLRPESGTGLPLVTTLFSTPAVAFSTIAGSGVDPGPSASAIAQAPVAGKSVEAPAAQATDATPTAKITSAPGGQLEVPSASAAVGYVSFLKDRRPTWCSLLTDMRMSGPETEYAQDCARERP</sequence>
<feature type="region of interest" description="Disordered" evidence="1">
    <location>
        <begin position="1"/>
        <end position="66"/>
    </location>
</feature>
<feature type="compositionally biased region" description="Pro residues" evidence="1">
    <location>
        <begin position="45"/>
        <end position="58"/>
    </location>
</feature>
<dbReference type="Proteomes" id="UP000298327">
    <property type="component" value="Unassembled WGS sequence"/>
</dbReference>
<protein>
    <submittedName>
        <fullName evidence="2">Uncharacterized protein</fullName>
    </submittedName>
</protein>
<evidence type="ECO:0000256" key="1">
    <source>
        <dbReference type="SAM" id="MobiDB-lite"/>
    </source>
</evidence>
<feature type="compositionally biased region" description="Polar residues" evidence="1">
    <location>
        <begin position="8"/>
        <end position="22"/>
    </location>
</feature>
<reference evidence="2 3" key="1">
    <citation type="submission" date="2019-02" db="EMBL/GenBank/DDBJ databases">
        <title>Genome sequencing of the rare red list fungi Dentipellis fragilis.</title>
        <authorList>
            <person name="Buettner E."/>
            <person name="Kellner H."/>
        </authorList>
    </citation>
    <scope>NUCLEOTIDE SEQUENCE [LARGE SCALE GENOMIC DNA]</scope>
    <source>
        <strain evidence="2 3">DSM 105465</strain>
    </source>
</reference>
<evidence type="ECO:0000313" key="3">
    <source>
        <dbReference type="Proteomes" id="UP000298327"/>
    </source>
</evidence>
<gene>
    <name evidence="2" type="ORF">EVG20_g5944</name>
</gene>
<dbReference type="EMBL" id="SEOQ01000373">
    <property type="protein sequence ID" value="TFY64431.1"/>
    <property type="molecule type" value="Genomic_DNA"/>
</dbReference>
<evidence type="ECO:0000313" key="2">
    <source>
        <dbReference type="EMBL" id="TFY64431.1"/>
    </source>
</evidence>